<accession>A0A1M6SUC6</accession>
<dbReference type="SUPFAM" id="SSF51556">
    <property type="entry name" value="Metallo-dependent hydrolases"/>
    <property type="match status" value="1"/>
</dbReference>
<dbReference type="AlphaFoldDB" id="A0A1M6SUC6"/>
<evidence type="ECO:0000313" key="3">
    <source>
        <dbReference type="Proteomes" id="UP000184275"/>
    </source>
</evidence>
<proteinExistence type="predicted"/>
<dbReference type="InterPro" id="IPR006680">
    <property type="entry name" value="Amidohydro-rel"/>
</dbReference>
<dbReference type="Pfam" id="PF04909">
    <property type="entry name" value="Amidohydro_2"/>
    <property type="match status" value="1"/>
</dbReference>
<keyword evidence="3" id="KW-1185">Reference proteome</keyword>
<name>A0A1M6SUC6_9BACT</name>
<evidence type="ECO:0000259" key="1">
    <source>
        <dbReference type="Pfam" id="PF04909"/>
    </source>
</evidence>
<dbReference type="Gene3D" id="3.20.20.140">
    <property type="entry name" value="Metal-dependent hydrolases"/>
    <property type="match status" value="1"/>
</dbReference>
<gene>
    <name evidence="2" type="ORF">SAMN05720469_10763</name>
</gene>
<organism evidence="2 3">
    <name type="scientific">Fibrobacter intestinalis</name>
    <dbReference type="NCBI Taxonomy" id="28122"/>
    <lineage>
        <taxon>Bacteria</taxon>
        <taxon>Pseudomonadati</taxon>
        <taxon>Fibrobacterota</taxon>
        <taxon>Fibrobacteria</taxon>
        <taxon>Fibrobacterales</taxon>
        <taxon>Fibrobacteraceae</taxon>
        <taxon>Fibrobacter</taxon>
    </lineage>
</organism>
<dbReference type="Proteomes" id="UP000184275">
    <property type="component" value="Unassembled WGS sequence"/>
</dbReference>
<dbReference type="RefSeq" id="WP_143159336.1">
    <property type="nucleotide sequence ID" value="NZ_FRAW01000007.1"/>
</dbReference>
<sequence length="269" mass="30824">MMTDYHVHIGQWNDVYFKAEDIFYALKNSGISECWFSSTTSCLYSKTIVAGKCDAEALSHEELYLKIRDEVKSALEYAQTIDFKAHALYWVVPDIVKSGIGIERAMTECPYDGFKLHPRAQEWNLDDPVTVNFTEELFSYAEKQNLRILIHTGASGDDSPKRFEYFIKAHPNGLVQLAHLKDLDAQEYMLKNFPNVVVDSSFASENEIGALVGDGIERKRILWGTDMPVTYWWYNVLGKEKIPSIGKELLTEFYKRNHYSNESVGASYV</sequence>
<reference evidence="3" key="1">
    <citation type="submission" date="2016-11" db="EMBL/GenBank/DDBJ databases">
        <authorList>
            <person name="Varghese N."/>
            <person name="Submissions S."/>
        </authorList>
    </citation>
    <scope>NUCLEOTIDE SEQUENCE [LARGE SCALE GENOMIC DNA]</scope>
    <source>
        <strain evidence="3">UWOS</strain>
    </source>
</reference>
<evidence type="ECO:0000313" key="2">
    <source>
        <dbReference type="EMBL" id="SHK48324.1"/>
    </source>
</evidence>
<protein>
    <recommendedName>
        <fullName evidence="1">Amidohydrolase-related domain-containing protein</fullName>
    </recommendedName>
</protein>
<dbReference type="InterPro" id="IPR032466">
    <property type="entry name" value="Metal_Hydrolase"/>
</dbReference>
<dbReference type="EMBL" id="FRAW01000007">
    <property type="protein sequence ID" value="SHK48324.1"/>
    <property type="molecule type" value="Genomic_DNA"/>
</dbReference>
<feature type="domain" description="Amidohydrolase-related" evidence="1">
    <location>
        <begin position="102"/>
        <end position="229"/>
    </location>
</feature>